<organism evidence="3">
    <name type="scientific">Caenorhabditis remanei</name>
    <name type="common">Caenorhabditis vulgaris</name>
    <dbReference type="NCBI Taxonomy" id="31234"/>
    <lineage>
        <taxon>Eukaryota</taxon>
        <taxon>Metazoa</taxon>
        <taxon>Ecdysozoa</taxon>
        <taxon>Nematoda</taxon>
        <taxon>Chromadorea</taxon>
        <taxon>Rhabditida</taxon>
        <taxon>Rhabditina</taxon>
        <taxon>Rhabditomorpha</taxon>
        <taxon>Rhabditoidea</taxon>
        <taxon>Rhabditidae</taxon>
        <taxon>Peloderinae</taxon>
        <taxon>Caenorhabditis</taxon>
    </lineage>
</organism>
<dbReference type="OrthoDB" id="5804327at2759"/>
<reference evidence="2" key="1">
    <citation type="submission" date="2007-07" db="EMBL/GenBank/DDBJ databases">
        <title>PCAP assembly of the Caenorhabditis remanei genome.</title>
        <authorList>
            <consortium name="The Caenorhabditis remanei Sequencing Consortium"/>
            <person name="Wilson R.K."/>
        </authorList>
    </citation>
    <scope>NUCLEOTIDE SEQUENCE [LARGE SCALE GENOMIC DNA]</scope>
    <source>
        <strain evidence="2">PB4641</strain>
    </source>
</reference>
<dbReference type="InParanoid" id="E3MJB7"/>
<dbReference type="EMBL" id="DS268450">
    <property type="protein sequence ID" value="EFP03704.1"/>
    <property type="molecule type" value="Genomic_DNA"/>
</dbReference>
<feature type="region of interest" description="Disordered" evidence="1">
    <location>
        <begin position="87"/>
        <end position="136"/>
    </location>
</feature>
<dbReference type="Proteomes" id="UP000008281">
    <property type="component" value="Unassembled WGS sequence"/>
</dbReference>
<evidence type="ECO:0000256" key="1">
    <source>
        <dbReference type="SAM" id="MobiDB-lite"/>
    </source>
</evidence>
<sequence length="136" mass="15768">MLYRTPTSADLTSLLEMYGCSAGVVVNVVHSLDMVLMFLKFKSFSRVACAYTSEYQFFENHVLQDEIPFVDFFNGLLDRLEIKGDLAEEDERSELEQSEKEEEEDEDDADDEYDENDEENNMADDEAEDEDDVFEI</sequence>
<evidence type="ECO:0000313" key="3">
    <source>
        <dbReference type="Proteomes" id="UP000008281"/>
    </source>
</evidence>
<dbReference type="AlphaFoldDB" id="E3MJB7"/>
<evidence type="ECO:0000313" key="2">
    <source>
        <dbReference type="EMBL" id="EFP03704.1"/>
    </source>
</evidence>
<dbReference type="OMA" id="EYQFFEN"/>
<proteinExistence type="predicted"/>
<dbReference type="eggNOG" id="ENOG502TJ35">
    <property type="taxonomic scope" value="Eukaryota"/>
</dbReference>
<name>E3MJB7_CAERE</name>
<protein>
    <submittedName>
        <fullName evidence="2">Uncharacterized protein</fullName>
    </submittedName>
</protein>
<dbReference type="FunCoup" id="E3MJB7">
    <property type="interactions" value="1080"/>
</dbReference>
<dbReference type="HOGENOM" id="CLU_155427_0_0_1"/>
<accession>E3MJB7</accession>
<feature type="compositionally biased region" description="Acidic residues" evidence="1">
    <location>
        <begin position="99"/>
        <end position="136"/>
    </location>
</feature>
<gene>
    <name evidence="2" type="ORF">CRE_19100</name>
</gene>
<keyword evidence="3" id="KW-1185">Reference proteome</keyword>